<evidence type="ECO:0000256" key="1">
    <source>
        <dbReference type="ARBA" id="ARBA00004571"/>
    </source>
</evidence>
<dbReference type="PROSITE" id="PS51257">
    <property type="entry name" value="PROKAR_LIPOPROTEIN"/>
    <property type="match status" value="1"/>
</dbReference>
<evidence type="ECO:0000256" key="6">
    <source>
        <dbReference type="ARBA" id="ARBA00023136"/>
    </source>
</evidence>
<reference evidence="10" key="1">
    <citation type="submission" date="2016-10" db="EMBL/GenBank/DDBJ databases">
        <authorList>
            <person name="Varghese N."/>
            <person name="Submissions S."/>
        </authorList>
    </citation>
    <scope>NUCLEOTIDE SEQUENCE [LARGE SCALE GENOMIC DNA]</scope>
    <source>
        <strain evidence="10">2SM5</strain>
    </source>
</reference>
<keyword evidence="3" id="KW-1134">Transmembrane beta strand</keyword>
<evidence type="ECO:0000256" key="3">
    <source>
        <dbReference type="ARBA" id="ARBA00022452"/>
    </source>
</evidence>
<dbReference type="Proteomes" id="UP000243426">
    <property type="component" value="Chromosome I"/>
</dbReference>
<protein>
    <submittedName>
        <fullName evidence="9">Long-chain fatty acid transport protein</fullName>
    </submittedName>
</protein>
<comment type="subcellular location">
    <subcellularLocation>
        <location evidence="1">Cell outer membrane</location>
        <topology evidence="1">Multi-pass membrane protein</topology>
    </subcellularLocation>
</comment>
<dbReference type="GO" id="GO:0009279">
    <property type="term" value="C:cell outer membrane"/>
    <property type="evidence" value="ECO:0007669"/>
    <property type="project" value="UniProtKB-SubCell"/>
</dbReference>
<dbReference type="SUPFAM" id="SSF56935">
    <property type="entry name" value="Porins"/>
    <property type="match status" value="1"/>
</dbReference>
<dbReference type="Pfam" id="PF03349">
    <property type="entry name" value="Toluene_X"/>
    <property type="match status" value="1"/>
</dbReference>
<proteinExistence type="inferred from homology"/>
<accession>A0A1H1PXN8</accession>
<organism evidence="9 10">
    <name type="scientific">Halopseudomonas litoralis</name>
    <dbReference type="NCBI Taxonomy" id="797277"/>
    <lineage>
        <taxon>Bacteria</taxon>
        <taxon>Pseudomonadati</taxon>
        <taxon>Pseudomonadota</taxon>
        <taxon>Gammaproteobacteria</taxon>
        <taxon>Pseudomonadales</taxon>
        <taxon>Pseudomonadaceae</taxon>
        <taxon>Halopseudomonas</taxon>
    </lineage>
</organism>
<dbReference type="OrthoDB" id="19849at2"/>
<dbReference type="GO" id="GO:0015483">
    <property type="term" value="F:long-chain fatty acid transporting porin activity"/>
    <property type="evidence" value="ECO:0007669"/>
    <property type="project" value="TreeGrafter"/>
</dbReference>
<dbReference type="STRING" id="797277.SAMN05216198_1316"/>
<sequence length="425" mass="46133">MIKHAWFRTTLAVAVASASCQLMANGLAINEQSVSGMGTGFAGRSSSAQDASTVFGNPAGMSRLERAEISGGFAAIKASTDIGSASPNPATGTNLVQGTNEGDIAPEAAVPFAYYVRPLNDKWHFGLGFYVPFGVISDYEKSSQGRDLGLYSKVQVMTLQPTLSYRINDRIAIGFGPTINKIEGKLTSQPLAVTGSDATVNIKGDDIGYGFNVGVLVDVTDRLAWGLTYHSKVDYELEGRTRFAGFPAPLRGNYDATLDFTSPESADTSITYTANDKWTLYAGATWTRWSQLKEIEAINEGMHPGLGGQYDTVGEELNWENSWSYAVGVAYQLNPAWVLRGGFTMDESPTNNADRTVRIPVSNRKIVSLGAGWNINHDWTMDFAYSYLRESKGRVDQTNHSTGTNYSAEYRNSAHGAGVQLTHRF</sequence>
<keyword evidence="6" id="KW-0472">Membrane</keyword>
<dbReference type="EMBL" id="LT629748">
    <property type="protein sequence ID" value="SDS15948.1"/>
    <property type="molecule type" value="Genomic_DNA"/>
</dbReference>
<evidence type="ECO:0000313" key="10">
    <source>
        <dbReference type="Proteomes" id="UP000243426"/>
    </source>
</evidence>
<evidence type="ECO:0000256" key="2">
    <source>
        <dbReference type="ARBA" id="ARBA00008163"/>
    </source>
</evidence>
<dbReference type="PANTHER" id="PTHR35093:SF8">
    <property type="entry name" value="OUTER MEMBRANE PROTEIN NMB0088-RELATED"/>
    <property type="match status" value="1"/>
</dbReference>
<evidence type="ECO:0000256" key="4">
    <source>
        <dbReference type="ARBA" id="ARBA00022692"/>
    </source>
</evidence>
<keyword evidence="10" id="KW-1185">Reference proteome</keyword>
<gene>
    <name evidence="9" type="ORF">SAMN05216198_1316</name>
</gene>
<name>A0A1H1PXN8_9GAMM</name>
<keyword evidence="4" id="KW-0812">Transmembrane</keyword>
<evidence type="ECO:0000256" key="5">
    <source>
        <dbReference type="ARBA" id="ARBA00022729"/>
    </source>
</evidence>
<evidence type="ECO:0000256" key="8">
    <source>
        <dbReference type="SAM" id="SignalP"/>
    </source>
</evidence>
<feature type="chain" id="PRO_5009257051" evidence="8">
    <location>
        <begin position="25"/>
        <end position="425"/>
    </location>
</feature>
<evidence type="ECO:0000313" key="9">
    <source>
        <dbReference type="EMBL" id="SDS15948.1"/>
    </source>
</evidence>
<dbReference type="AlphaFoldDB" id="A0A1H1PXN8"/>
<keyword evidence="7" id="KW-0998">Cell outer membrane</keyword>
<keyword evidence="5 8" id="KW-0732">Signal</keyword>
<dbReference type="InterPro" id="IPR005017">
    <property type="entry name" value="OMPP1/FadL/TodX"/>
</dbReference>
<feature type="signal peptide" evidence="8">
    <location>
        <begin position="1"/>
        <end position="24"/>
    </location>
</feature>
<comment type="similarity">
    <text evidence="2">Belongs to the OmpP1/FadL family.</text>
</comment>
<dbReference type="Gene3D" id="2.40.160.60">
    <property type="entry name" value="Outer membrane protein transport protein (OMPP1/FadL/TodX)"/>
    <property type="match status" value="1"/>
</dbReference>
<evidence type="ECO:0000256" key="7">
    <source>
        <dbReference type="ARBA" id="ARBA00023237"/>
    </source>
</evidence>
<dbReference type="PANTHER" id="PTHR35093">
    <property type="entry name" value="OUTER MEMBRANE PROTEIN NMB0088-RELATED"/>
    <property type="match status" value="1"/>
</dbReference>